<evidence type="ECO:0000313" key="16">
    <source>
        <dbReference type="Proteomes" id="UP000230750"/>
    </source>
</evidence>
<organism evidence="15 16">
    <name type="scientific">Stichopus japonicus</name>
    <name type="common">Sea cucumber</name>
    <dbReference type="NCBI Taxonomy" id="307972"/>
    <lineage>
        <taxon>Eukaryota</taxon>
        <taxon>Metazoa</taxon>
        <taxon>Echinodermata</taxon>
        <taxon>Eleutherozoa</taxon>
        <taxon>Echinozoa</taxon>
        <taxon>Holothuroidea</taxon>
        <taxon>Aspidochirotacea</taxon>
        <taxon>Aspidochirotida</taxon>
        <taxon>Stichopodidae</taxon>
        <taxon>Apostichopus</taxon>
    </lineage>
</organism>
<feature type="compositionally biased region" description="Polar residues" evidence="12">
    <location>
        <begin position="324"/>
        <end position="338"/>
    </location>
</feature>
<keyword evidence="2" id="KW-0813">Transport</keyword>
<dbReference type="InterPro" id="IPR028325">
    <property type="entry name" value="VG_K_chnl"/>
</dbReference>
<evidence type="ECO:0000256" key="8">
    <source>
        <dbReference type="ARBA" id="ARBA00022989"/>
    </source>
</evidence>
<dbReference type="OrthoDB" id="415460at2759"/>
<feature type="transmembrane region" description="Helical" evidence="13">
    <location>
        <begin position="33"/>
        <end position="55"/>
    </location>
</feature>
<evidence type="ECO:0000313" key="15">
    <source>
        <dbReference type="EMBL" id="PIK38224.1"/>
    </source>
</evidence>
<feature type="transmembrane region" description="Helical" evidence="13">
    <location>
        <begin position="169"/>
        <end position="187"/>
    </location>
</feature>
<dbReference type="PANTHER" id="PTHR11537:SF252">
    <property type="entry name" value="POTASSIUM VOLTAGE-GATED CHANNEL PROTEIN SHAW"/>
    <property type="match status" value="1"/>
</dbReference>
<keyword evidence="9" id="KW-0406">Ion transport</keyword>
<evidence type="ECO:0000256" key="12">
    <source>
        <dbReference type="SAM" id="MobiDB-lite"/>
    </source>
</evidence>
<keyword evidence="5" id="KW-0631">Potassium channel</keyword>
<proteinExistence type="predicted"/>
<feature type="domain" description="Ion transport" evidence="14">
    <location>
        <begin position="2"/>
        <end position="229"/>
    </location>
</feature>
<evidence type="ECO:0000256" key="4">
    <source>
        <dbReference type="ARBA" id="ARBA00022692"/>
    </source>
</evidence>
<evidence type="ECO:0000256" key="10">
    <source>
        <dbReference type="ARBA" id="ARBA00023136"/>
    </source>
</evidence>
<keyword evidence="11" id="KW-0407">Ion channel</keyword>
<dbReference type="Gene3D" id="1.10.287.70">
    <property type="match status" value="1"/>
</dbReference>
<comment type="caution">
    <text evidence="15">The sequence shown here is derived from an EMBL/GenBank/DDBJ whole genome shotgun (WGS) entry which is preliminary data.</text>
</comment>
<dbReference type="AlphaFoldDB" id="A0A2G8JR26"/>
<dbReference type="GO" id="GO:0045211">
    <property type="term" value="C:postsynaptic membrane"/>
    <property type="evidence" value="ECO:0007669"/>
    <property type="project" value="TreeGrafter"/>
</dbReference>
<feature type="transmembrane region" description="Helical" evidence="13">
    <location>
        <begin position="194"/>
        <end position="215"/>
    </location>
</feature>
<evidence type="ECO:0000256" key="9">
    <source>
        <dbReference type="ARBA" id="ARBA00023065"/>
    </source>
</evidence>
<evidence type="ECO:0000259" key="14">
    <source>
        <dbReference type="Pfam" id="PF00520"/>
    </source>
</evidence>
<name>A0A2G8JR26_STIJA</name>
<sequence length="434" mass="48091">MSITAFCMETADPFQTNHTNPDTGEIITEPLPFLFAIEGVCVAFFTLELIVRFAFCPDKCRFFITMETIIDIVACVPFYVDAIKKLSGNDSTAGNDFLSFLRIVRVFRIFKLARHLSGLQVLVHTLRASAKELLLLIIFMGLGVLISSSLVYYAERWASQPDDRNDFDNIPVGFWWAVVTMTTVGYGDRVPRTWLGMIVGAITAIIGVLTLALPVPVIVNNFALYYTHAQARQKLPKKRKRVLVEQQTPLRPNQLSLCLRASVGTRRSPQTKGTTQVYTAMSCLYAQVCPFWNSSGEVSGSVHRSGASVAPLTATGEKTDITVTFTDESQDESTTLVKSPSPDRSHTLSDSSSSQVCNRRQSKRQSLAVTRRDSIRPNGVAHSGRRESGASRRDSSLSNGVKGRSRSNGVRQAQSRRRSMMPTMPEVDDVMAEF</sequence>
<gene>
    <name evidence="15" type="ORF">BSL78_24934</name>
</gene>
<evidence type="ECO:0000256" key="3">
    <source>
        <dbReference type="ARBA" id="ARBA00022538"/>
    </source>
</evidence>
<dbReference type="PRINTS" id="PR01491">
    <property type="entry name" value="KVCHANNEL"/>
</dbReference>
<dbReference type="PANTHER" id="PTHR11537">
    <property type="entry name" value="VOLTAGE-GATED POTASSIUM CHANNEL"/>
    <property type="match status" value="1"/>
</dbReference>
<reference evidence="15 16" key="1">
    <citation type="journal article" date="2017" name="PLoS Biol.">
        <title>The sea cucumber genome provides insights into morphological evolution and visceral regeneration.</title>
        <authorList>
            <person name="Zhang X."/>
            <person name="Sun L."/>
            <person name="Yuan J."/>
            <person name="Sun Y."/>
            <person name="Gao Y."/>
            <person name="Zhang L."/>
            <person name="Li S."/>
            <person name="Dai H."/>
            <person name="Hamel J.F."/>
            <person name="Liu C."/>
            <person name="Yu Y."/>
            <person name="Liu S."/>
            <person name="Lin W."/>
            <person name="Guo K."/>
            <person name="Jin S."/>
            <person name="Xu P."/>
            <person name="Storey K.B."/>
            <person name="Huan P."/>
            <person name="Zhang T."/>
            <person name="Zhou Y."/>
            <person name="Zhang J."/>
            <person name="Lin C."/>
            <person name="Li X."/>
            <person name="Xing L."/>
            <person name="Huo D."/>
            <person name="Sun M."/>
            <person name="Wang L."/>
            <person name="Mercier A."/>
            <person name="Li F."/>
            <person name="Yang H."/>
            <person name="Xiang J."/>
        </authorList>
    </citation>
    <scope>NUCLEOTIDE SEQUENCE [LARGE SCALE GENOMIC DNA]</scope>
    <source>
        <strain evidence="15">Shaxun</strain>
        <tissue evidence="15">Muscle</tissue>
    </source>
</reference>
<accession>A0A2G8JR26</accession>
<dbReference type="EMBL" id="MRZV01001385">
    <property type="protein sequence ID" value="PIK38224.1"/>
    <property type="molecule type" value="Genomic_DNA"/>
</dbReference>
<keyword evidence="8 13" id="KW-1133">Transmembrane helix</keyword>
<evidence type="ECO:0000256" key="13">
    <source>
        <dbReference type="SAM" id="Phobius"/>
    </source>
</evidence>
<feature type="compositionally biased region" description="Polar residues" evidence="12">
    <location>
        <begin position="355"/>
        <end position="368"/>
    </location>
</feature>
<comment type="subcellular location">
    <subcellularLocation>
        <location evidence="1">Membrane</location>
        <topology evidence="1">Multi-pass membrane protein</topology>
    </subcellularLocation>
</comment>
<keyword evidence="6" id="KW-0851">Voltage-gated channel</keyword>
<dbReference type="Proteomes" id="UP000230750">
    <property type="component" value="Unassembled WGS sequence"/>
</dbReference>
<dbReference type="PRINTS" id="PR00169">
    <property type="entry name" value="KCHANNEL"/>
</dbReference>
<keyword evidence="16" id="KW-1185">Reference proteome</keyword>
<dbReference type="STRING" id="307972.A0A2G8JR26"/>
<evidence type="ECO:0000256" key="6">
    <source>
        <dbReference type="ARBA" id="ARBA00022882"/>
    </source>
</evidence>
<dbReference type="GO" id="GO:0032590">
    <property type="term" value="C:dendrite membrane"/>
    <property type="evidence" value="ECO:0007669"/>
    <property type="project" value="TreeGrafter"/>
</dbReference>
<keyword evidence="3" id="KW-0633">Potassium transport</keyword>
<dbReference type="InterPro" id="IPR005821">
    <property type="entry name" value="Ion_trans_dom"/>
</dbReference>
<dbReference type="GO" id="GO:0043679">
    <property type="term" value="C:axon terminus"/>
    <property type="evidence" value="ECO:0007669"/>
    <property type="project" value="TreeGrafter"/>
</dbReference>
<evidence type="ECO:0000256" key="1">
    <source>
        <dbReference type="ARBA" id="ARBA00004141"/>
    </source>
</evidence>
<dbReference type="GO" id="GO:0008076">
    <property type="term" value="C:voltage-gated potassium channel complex"/>
    <property type="evidence" value="ECO:0007669"/>
    <property type="project" value="InterPro"/>
</dbReference>
<keyword evidence="7" id="KW-0630">Potassium</keyword>
<evidence type="ECO:0000256" key="11">
    <source>
        <dbReference type="ARBA" id="ARBA00023303"/>
    </source>
</evidence>
<keyword evidence="4 13" id="KW-0812">Transmembrane</keyword>
<feature type="region of interest" description="Disordered" evidence="12">
    <location>
        <begin position="324"/>
        <end position="424"/>
    </location>
</feature>
<dbReference type="GO" id="GO:0042734">
    <property type="term" value="C:presynaptic membrane"/>
    <property type="evidence" value="ECO:0007669"/>
    <property type="project" value="TreeGrafter"/>
</dbReference>
<feature type="transmembrane region" description="Helical" evidence="13">
    <location>
        <begin position="133"/>
        <end position="154"/>
    </location>
</feature>
<dbReference type="Pfam" id="PF00520">
    <property type="entry name" value="Ion_trans"/>
    <property type="match status" value="1"/>
</dbReference>
<dbReference type="InterPro" id="IPR027359">
    <property type="entry name" value="Volt_channel_dom_sf"/>
</dbReference>
<dbReference type="FunFam" id="1.10.287.70:FF:000011">
    <property type="entry name" value="Potassium channel, voltage-gated Shaw-related subfamily C, member 4"/>
    <property type="match status" value="1"/>
</dbReference>
<evidence type="ECO:0000256" key="7">
    <source>
        <dbReference type="ARBA" id="ARBA00022958"/>
    </source>
</evidence>
<feature type="compositionally biased region" description="Basic and acidic residues" evidence="12">
    <location>
        <begin position="384"/>
        <end position="395"/>
    </location>
</feature>
<evidence type="ECO:0000256" key="5">
    <source>
        <dbReference type="ARBA" id="ARBA00022826"/>
    </source>
</evidence>
<keyword evidence="10 13" id="KW-0472">Membrane</keyword>
<dbReference type="GO" id="GO:0005251">
    <property type="term" value="F:delayed rectifier potassium channel activity"/>
    <property type="evidence" value="ECO:0007669"/>
    <property type="project" value="TreeGrafter"/>
</dbReference>
<protein>
    <submittedName>
        <fullName evidence="15">Putative potassium voltage-gated channel subfamily C member 1</fullName>
    </submittedName>
</protein>
<dbReference type="GO" id="GO:0032809">
    <property type="term" value="C:neuronal cell body membrane"/>
    <property type="evidence" value="ECO:0007669"/>
    <property type="project" value="TreeGrafter"/>
</dbReference>
<dbReference type="SUPFAM" id="SSF81324">
    <property type="entry name" value="Voltage-gated potassium channels"/>
    <property type="match status" value="1"/>
</dbReference>
<evidence type="ECO:0000256" key="2">
    <source>
        <dbReference type="ARBA" id="ARBA00022448"/>
    </source>
</evidence>
<dbReference type="InterPro" id="IPR003968">
    <property type="entry name" value="K_chnl_volt-dep_Kv"/>
</dbReference>
<dbReference type="GO" id="GO:0001508">
    <property type="term" value="P:action potential"/>
    <property type="evidence" value="ECO:0007669"/>
    <property type="project" value="TreeGrafter"/>
</dbReference>
<dbReference type="Gene3D" id="1.20.120.350">
    <property type="entry name" value="Voltage-gated potassium channels. Chain C"/>
    <property type="match status" value="1"/>
</dbReference>